<keyword evidence="3 4" id="KW-0408">Iron</keyword>
<evidence type="ECO:0000256" key="2">
    <source>
        <dbReference type="ARBA" id="ARBA00022723"/>
    </source>
</evidence>
<keyword evidence="8" id="KW-1185">Reference proteome</keyword>
<evidence type="ECO:0000256" key="4">
    <source>
        <dbReference type="PROSITE-ProRule" id="PRU00433"/>
    </source>
</evidence>
<dbReference type="EMBL" id="JAPNKA010000001">
    <property type="protein sequence ID" value="MCY1078248.1"/>
    <property type="molecule type" value="Genomic_DNA"/>
</dbReference>
<feature type="chain" id="PRO_5046468424" evidence="5">
    <location>
        <begin position="23"/>
        <end position="136"/>
    </location>
</feature>
<evidence type="ECO:0000256" key="1">
    <source>
        <dbReference type="ARBA" id="ARBA00022617"/>
    </source>
</evidence>
<proteinExistence type="predicted"/>
<name>A0ABT4A9B7_9BACT</name>
<reference evidence="7 8" key="1">
    <citation type="submission" date="2022-11" db="EMBL/GenBank/DDBJ databases">
        <title>Minimal conservation of predation-associated metabolite biosynthetic gene clusters underscores biosynthetic potential of Myxococcota including descriptions for ten novel species: Archangium lansinium sp. nov., Myxococcus landrumus sp. nov., Nannocystis bai.</title>
        <authorList>
            <person name="Ahearne A."/>
            <person name="Stevens C."/>
            <person name="Phillips K."/>
        </authorList>
    </citation>
    <scope>NUCLEOTIDE SEQUENCE [LARGE SCALE GENOMIC DNA]</scope>
    <source>
        <strain evidence="7 8">MIWBW</strain>
    </source>
</reference>
<dbReference type="SUPFAM" id="SSF46626">
    <property type="entry name" value="Cytochrome c"/>
    <property type="match status" value="1"/>
</dbReference>
<feature type="domain" description="Cytochrome c" evidence="6">
    <location>
        <begin position="30"/>
        <end position="117"/>
    </location>
</feature>
<evidence type="ECO:0000313" key="8">
    <source>
        <dbReference type="Proteomes" id="UP001207654"/>
    </source>
</evidence>
<dbReference type="Pfam" id="PF00034">
    <property type="entry name" value="Cytochrom_C"/>
    <property type="match status" value="1"/>
</dbReference>
<comment type="caution">
    <text evidence="7">The sequence shown here is derived from an EMBL/GenBank/DDBJ whole genome shotgun (WGS) entry which is preliminary data.</text>
</comment>
<keyword evidence="1 4" id="KW-0349">Heme</keyword>
<dbReference type="Proteomes" id="UP001207654">
    <property type="component" value="Unassembled WGS sequence"/>
</dbReference>
<feature type="signal peptide" evidence="5">
    <location>
        <begin position="1"/>
        <end position="22"/>
    </location>
</feature>
<dbReference type="PROSITE" id="PS51007">
    <property type="entry name" value="CYTC"/>
    <property type="match status" value="1"/>
</dbReference>
<dbReference type="InterPro" id="IPR036909">
    <property type="entry name" value="Cyt_c-like_dom_sf"/>
</dbReference>
<gene>
    <name evidence="7" type="ORF">OV287_27605</name>
</gene>
<dbReference type="InterPro" id="IPR009056">
    <property type="entry name" value="Cyt_c-like_dom"/>
</dbReference>
<sequence>MRENLTKWMMVVGMLGSSLAFGAAPAPTKEMLEKAKPSFGKNCAACHGEKGDASGQMAAVLVPKPRNFLTEPFKKGNKPDEVFKTISTGIPGSTMVAFTQLQEDERWALTYYVLELQKPGSVLGGNKPKGGKSKGK</sequence>
<organism evidence="7 8">
    <name type="scientific">Archangium lansingense</name>
    <dbReference type="NCBI Taxonomy" id="2995310"/>
    <lineage>
        <taxon>Bacteria</taxon>
        <taxon>Pseudomonadati</taxon>
        <taxon>Myxococcota</taxon>
        <taxon>Myxococcia</taxon>
        <taxon>Myxococcales</taxon>
        <taxon>Cystobacterineae</taxon>
        <taxon>Archangiaceae</taxon>
        <taxon>Archangium</taxon>
    </lineage>
</organism>
<evidence type="ECO:0000256" key="5">
    <source>
        <dbReference type="SAM" id="SignalP"/>
    </source>
</evidence>
<keyword evidence="5" id="KW-0732">Signal</keyword>
<dbReference type="Gene3D" id="1.10.760.10">
    <property type="entry name" value="Cytochrome c-like domain"/>
    <property type="match status" value="1"/>
</dbReference>
<evidence type="ECO:0000256" key="3">
    <source>
        <dbReference type="ARBA" id="ARBA00023004"/>
    </source>
</evidence>
<evidence type="ECO:0000259" key="6">
    <source>
        <dbReference type="PROSITE" id="PS51007"/>
    </source>
</evidence>
<dbReference type="RefSeq" id="WP_267537037.1">
    <property type="nucleotide sequence ID" value="NZ_JAPNKA010000001.1"/>
</dbReference>
<evidence type="ECO:0000313" key="7">
    <source>
        <dbReference type="EMBL" id="MCY1078248.1"/>
    </source>
</evidence>
<protein>
    <submittedName>
        <fullName evidence="7">Cytochrome c</fullName>
    </submittedName>
</protein>
<accession>A0ABT4A9B7</accession>
<keyword evidence="2 4" id="KW-0479">Metal-binding</keyword>